<dbReference type="Proteomes" id="UP001057402">
    <property type="component" value="Chromosome 5"/>
</dbReference>
<dbReference type="EMBL" id="CM042884">
    <property type="protein sequence ID" value="KAI4369049.1"/>
    <property type="molecule type" value="Genomic_DNA"/>
</dbReference>
<sequence length="306" mass="33535">MSAVRKASSLISWKSTGRLQNTLSGCVERTGVTLHSGRTTKVRLCPHVAGEGRCFALRCSLIPASIDYVEESPLCTTLSKDGMRVRTVEHLLSALEAYGVDNCRIEVEDVEGGDVRDFEVPILDGSAKEWVEAIEEVGLEHARDDCGYSHEAMAPYLCEPVHVLRNDSSLLAFPSPCLHVNCGINFSQAASIGCQWFSSSNLDYSFYKTQIAPARTFCIFEEVEKMRELGLIKGGSLENALVCSAKEGWLNPPLHFDDEPARHKALDLIGDLSLLARSGSQGLPVAHLVAYKSGHSLHTQFLRSLL</sequence>
<gene>
    <name evidence="1" type="ORF">MLD38_017540</name>
</gene>
<comment type="caution">
    <text evidence="1">The sequence shown here is derived from an EMBL/GenBank/DDBJ whole genome shotgun (WGS) entry which is preliminary data.</text>
</comment>
<protein>
    <submittedName>
        <fullName evidence="1">Uncharacterized protein</fullName>
    </submittedName>
</protein>
<evidence type="ECO:0000313" key="2">
    <source>
        <dbReference type="Proteomes" id="UP001057402"/>
    </source>
</evidence>
<proteinExistence type="predicted"/>
<reference evidence="2" key="1">
    <citation type="journal article" date="2023" name="Front. Plant Sci.">
        <title>Chromosomal-level genome assembly of Melastoma candidum provides insights into trichome evolution.</title>
        <authorList>
            <person name="Zhong Y."/>
            <person name="Wu W."/>
            <person name="Sun C."/>
            <person name="Zou P."/>
            <person name="Liu Y."/>
            <person name="Dai S."/>
            <person name="Zhou R."/>
        </authorList>
    </citation>
    <scope>NUCLEOTIDE SEQUENCE [LARGE SCALE GENOMIC DNA]</scope>
</reference>
<name>A0ACB9QUG0_9MYRT</name>
<organism evidence="1 2">
    <name type="scientific">Melastoma candidum</name>
    <dbReference type="NCBI Taxonomy" id="119954"/>
    <lineage>
        <taxon>Eukaryota</taxon>
        <taxon>Viridiplantae</taxon>
        <taxon>Streptophyta</taxon>
        <taxon>Embryophyta</taxon>
        <taxon>Tracheophyta</taxon>
        <taxon>Spermatophyta</taxon>
        <taxon>Magnoliopsida</taxon>
        <taxon>eudicotyledons</taxon>
        <taxon>Gunneridae</taxon>
        <taxon>Pentapetalae</taxon>
        <taxon>rosids</taxon>
        <taxon>malvids</taxon>
        <taxon>Myrtales</taxon>
        <taxon>Melastomataceae</taxon>
        <taxon>Melastomatoideae</taxon>
        <taxon>Melastomateae</taxon>
        <taxon>Melastoma</taxon>
    </lineage>
</organism>
<evidence type="ECO:0000313" key="1">
    <source>
        <dbReference type="EMBL" id="KAI4369049.1"/>
    </source>
</evidence>
<keyword evidence="2" id="KW-1185">Reference proteome</keyword>
<accession>A0ACB9QUG0</accession>